<name>A0A1I7ZRB2_9BILA</name>
<proteinExistence type="predicted"/>
<sequence length="68" mass="8185">MGCEVCIGLTFCWSHKYMMDWKRPGKHSIFLTRRFVTVLNSILRRGRRSEKSDWSRTETRRSGLLLHR</sequence>
<feature type="compositionally biased region" description="Basic and acidic residues" evidence="1">
    <location>
        <begin position="49"/>
        <end position="61"/>
    </location>
</feature>
<evidence type="ECO:0000256" key="1">
    <source>
        <dbReference type="SAM" id="MobiDB-lite"/>
    </source>
</evidence>
<protein>
    <submittedName>
        <fullName evidence="3">Secreted protein</fullName>
    </submittedName>
</protein>
<feature type="region of interest" description="Disordered" evidence="1">
    <location>
        <begin position="45"/>
        <end position="68"/>
    </location>
</feature>
<reference evidence="3" key="1">
    <citation type="submission" date="2016-11" db="UniProtKB">
        <authorList>
            <consortium name="WormBaseParasite"/>
        </authorList>
    </citation>
    <scope>IDENTIFICATION</scope>
</reference>
<evidence type="ECO:0000313" key="3">
    <source>
        <dbReference type="WBParaSite" id="L893_g29145.t1"/>
    </source>
</evidence>
<accession>A0A1I7ZRB2</accession>
<dbReference type="Proteomes" id="UP000095287">
    <property type="component" value="Unplaced"/>
</dbReference>
<organism evidence="2 3">
    <name type="scientific">Steinernema glaseri</name>
    <dbReference type="NCBI Taxonomy" id="37863"/>
    <lineage>
        <taxon>Eukaryota</taxon>
        <taxon>Metazoa</taxon>
        <taxon>Ecdysozoa</taxon>
        <taxon>Nematoda</taxon>
        <taxon>Chromadorea</taxon>
        <taxon>Rhabditida</taxon>
        <taxon>Tylenchina</taxon>
        <taxon>Panagrolaimomorpha</taxon>
        <taxon>Strongyloidoidea</taxon>
        <taxon>Steinernematidae</taxon>
        <taxon>Steinernema</taxon>
    </lineage>
</organism>
<evidence type="ECO:0000313" key="2">
    <source>
        <dbReference type="Proteomes" id="UP000095287"/>
    </source>
</evidence>
<dbReference type="WBParaSite" id="L893_g29145.t1">
    <property type="protein sequence ID" value="L893_g29145.t1"/>
    <property type="gene ID" value="L893_g29145"/>
</dbReference>
<dbReference type="AlphaFoldDB" id="A0A1I7ZRB2"/>
<keyword evidence="2" id="KW-1185">Reference proteome</keyword>